<gene>
    <name evidence="3" type="ORF">MtrunA17_Chr8g0338161</name>
</gene>
<evidence type="ECO:0000313" key="4">
    <source>
        <dbReference type="Proteomes" id="UP000265566"/>
    </source>
</evidence>
<dbReference type="Pfam" id="PF23551">
    <property type="entry name" value="Zn_ribbon_20"/>
    <property type="match status" value="1"/>
</dbReference>
<feature type="domain" description="J" evidence="2">
    <location>
        <begin position="1"/>
        <end position="50"/>
    </location>
</feature>
<evidence type="ECO:0000256" key="1">
    <source>
        <dbReference type="SAM" id="MobiDB-lite"/>
    </source>
</evidence>
<reference evidence="4" key="1">
    <citation type="journal article" date="2018" name="Nat. Plants">
        <title>Whole-genome landscape of Medicago truncatula symbiotic genes.</title>
        <authorList>
            <person name="Pecrix Y."/>
            <person name="Staton S.E."/>
            <person name="Sallet E."/>
            <person name="Lelandais-Briere C."/>
            <person name="Moreau S."/>
            <person name="Carrere S."/>
            <person name="Blein T."/>
            <person name="Jardinaud M.F."/>
            <person name="Latrasse D."/>
            <person name="Zouine M."/>
            <person name="Zahm M."/>
            <person name="Kreplak J."/>
            <person name="Mayjonade B."/>
            <person name="Satge C."/>
            <person name="Perez M."/>
            <person name="Cauet S."/>
            <person name="Marande W."/>
            <person name="Chantry-Darmon C."/>
            <person name="Lopez-Roques C."/>
            <person name="Bouchez O."/>
            <person name="Berard A."/>
            <person name="Debelle F."/>
            <person name="Munos S."/>
            <person name="Bendahmane A."/>
            <person name="Berges H."/>
            <person name="Niebel A."/>
            <person name="Buitink J."/>
            <person name="Frugier F."/>
            <person name="Benhamed M."/>
            <person name="Crespi M."/>
            <person name="Gouzy J."/>
            <person name="Gamas P."/>
        </authorList>
    </citation>
    <scope>NUCLEOTIDE SEQUENCE [LARGE SCALE GENOMIC DNA]</scope>
    <source>
        <strain evidence="4">cv. Jemalong A17</strain>
    </source>
</reference>
<protein>
    <submittedName>
        <fullName evidence="3">Putative DnaJ domain-containing protein</fullName>
    </submittedName>
</protein>
<name>A0A396GB55_MEDTR</name>
<evidence type="ECO:0000259" key="2">
    <source>
        <dbReference type="PROSITE" id="PS50076"/>
    </source>
</evidence>
<proteinExistence type="predicted"/>
<dbReference type="SUPFAM" id="SSF46565">
    <property type="entry name" value="Chaperone J-domain"/>
    <property type="match status" value="1"/>
</dbReference>
<dbReference type="InterPro" id="IPR056988">
    <property type="entry name" value="Zn_ribbon_pln"/>
</dbReference>
<feature type="compositionally biased region" description="Polar residues" evidence="1">
    <location>
        <begin position="141"/>
        <end position="160"/>
    </location>
</feature>
<evidence type="ECO:0000313" key="3">
    <source>
        <dbReference type="EMBL" id="RHN38906.1"/>
    </source>
</evidence>
<dbReference type="Pfam" id="PF00226">
    <property type="entry name" value="DnaJ"/>
    <property type="match status" value="1"/>
</dbReference>
<feature type="compositionally biased region" description="Polar residues" evidence="1">
    <location>
        <begin position="237"/>
        <end position="262"/>
    </location>
</feature>
<dbReference type="InterPro" id="IPR001623">
    <property type="entry name" value="DnaJ_domain"/>
</dbReference>
<dbReference type="Gene3D" id="1.10.287.110">
    <property type="entry name" value="DnaJ domain"/>
    <property type="match status" value="1"/>
</dbReference>
<dbReference type="InterPro" id="IPR036869">
    <property type="entry name" value="J_dom_sf"/>
</dbReference>
<dbReference type="OrthoDB" id="10250354at2759"/>
<dbReference type="AlphaFoldDB" id="A0A396GB55"/>
<dbReference type="PANTHER" id="PTHR45089">
    <property type="entry name" value="DNAJ HEAT SHOCK AMINO-TERMINAL DOMAIN PROTEIN-RELATED"/>
    <property type="match status" value="1"/>
</dbReference>
<accession>A0A396GB55</accession>
<dbReference type="PANTHER" id="PTHR45089:SF18">
    <property type="entry name" value="DNAJ HEAT SHOCK AMINO-TERMINAL DOMAIN PROTEIN"/>
    <property type="match status" value="1"/>
</dbReference>
<dbReference type="Proteomes" id="UP000265566">
    <property type="component" value="Chromosome 8"/>
</dbReference>
<dbReference type="EMBL" id="PSQE01000008">
    <property type="protein sequence ID" value="RHN38906.1"/>
    <property type="molecule type" value="Genomic_DNA"/>
</dbReference>
<dbReference type="Gramene" id="rna44883">
    <property type="protein sequence ID" value="RHN38906.1"/>
    <property type="gene ID" value="gene44883"/>
</dbReference>
<organism evidence="3 4">
    <name type="scientific">Medicago truncatula</name>
    <name type="common">Barrel medic</name>
    <name type="synonym">Medicago tribuloides</name>
    <dbReference type="NCBI Taxonomy" id="3880"/>
    <lineage>
        <taxon>Eukaryota</taxon>
        <taxon>Viridiplantae</taxon>
        <taxon>Streptophyta</taxon>
        <taxon>Embryophyta</taxon>
        <taxon>Tracheophyta</taxon>
        <taxon>Spermatophyta</taxon>
        <taxon>Magnoliopsida</taxon>
        <taxon>eudicotyledons</taxon>
        <taxon>Gunneridae</taxon>
        <taxon>Pentapetalae</taxon>
        <taxon>rosids</taxon>
        <taxon>fabids</taxon>
        <taxon>Fabales</taxon>
        <taxon>Fabaceae</taxon>
        <taxon>Papilionoideae</taxon>
        <taxon>50 kb inversion clade</taxon>
        <taxon>NPAAA clade</taxon>
        <taxon>Hologalegina</taxon>
        <taxon>IRL clade</taxon>
        <taxon>Trifolieae</taxon>
        <taxon>Medicago</taxon>
    </lineage>
</organism>
<feature type="compositionally biased region" description="Low complexity" evidence="1">
    <location>
        <begin position="192"/>
        <end position="204"/>
    </location>
</feature>
<dbReference type="CDD" id="cd06257">
    <property type="entry name" value="DnaJ"/>
    <property type="match status" value="1"/>
</dbReference>
<comment type="caution">
    <text evidence="3">The sequence shown here is derived from an EMBL/GenBank/DDBJ whole genome shotgun (WGS) entry which is preliminary data.</text>
</comment>
<dbReference type="PROSITE" id="PS50076">
    <property type="entry name" value="DNAJ_2"/>
    <property type="match status" value="1"/>
</dbReference>
<sequence>MIKKQFRKFALQLHPDKKKFAGTEAAFKLIGEAQRLLSDREKRTRYDMKLNVNKTAMPPRSNQPKVPTNFNSAMKNNVRPSFTNSNTQQQQNGVHRTFWTACPFCSVKYEYYREILNKSLRCQQCHGLFVACILDMHGTSPTTNPSQQASKVNVGSQGNSHAEKSNTKPFKKKVPVGVSRKSDVKRKRNQVEEFSQSSDSTSSSDSEDEIVAGKNGFLGVGDHSTEQPRRSVRQKHNVSYSVNMNGTDNDLLQPSKTGQENGSHYGDCQSHGETAKTND</sequence>
<feature type="region of interest" description="Disordered" evidence="1">
    <location>
        <begin position="141"/>
        <end position="279"/>
    </location>
</feature>